<evidence type="ECO:0000313" key="2">
    <source>
        <dbReference type="EMBL" id="GAA4495431.1"/>
    </source>
</evidence>
<dbReference type="InterPro" id="IPR048469">
    <property type="entry name" value="YchJ-like_M"/>
</dbReference>
<dbReference type="Proteomes" id="UP001501321">
    <property type="component" value="Unassembled WGS sequence"/>
</dbReference>
<dbReference type="InterPro" id="IPR004027">
    <property type="entry name" value="SEC_C_motif"/>
</dbReference>
<keyword evidence="3" id="KW-1185">Reference proteome</keyword>
<dbReference type="Gene3D" id="3.10.450.50">
    <property type="match status" value="1"/>
</dbReference>
<dbReference type="SUPFAM" id="SSF54427">
    <property type="entry name" value="NTF2-like"/>
    <property type="match status" value="1"/>
</dbReference>
<protein>
    <submittedName>
        <fullName evidence="2">YchJ family protein</fullName>
    </submittedName>
</protein>
<name>A0ABP8Q0S4_9GAMM</name>
<sequence length="121" mass="13729">MRSRFSAFVLGHWDYILASWHPDYRPDLTAEALGAEQDGHWVRLQVLNEQGGPEDTQGTVEFIAWYRQAGSLHPHHERSRFVRLAGHWVYTDGDLLPLLQAKPNAPCPCGSGIKFKKCCGR</sequence>
<organism evidence="2 3">
    <name type="scientific">Pseudaeromonas paramecii</name>
    <dbReference type="NCBI Taxonomy" id="2138166"/>
    <lineage>
        <taxon>Bacteria</taxon>
        <taxon>Pseudomonadati</taxon>
        <taxon>Pseudomonadota</taxon>
        <taxon>Gammaproteobacteria</taxon>
        <taxon>Aeromonadales</taxon>
        <taxon>Aeromonadaceae</taxon>
        <taxon>Pseudaeromonas</taxon>
    </lineage>
</organism>
<dbReference type="SUPFAM" id="SSF103642">
    <property type="entry name" value="Sec-C motif"/>
    <property type="match status" value="1"/>
</dbReference>
<reference evidence="3" key="1">
    <citation type="journal article" date="2019" name="Int. J. Syst. Evol. Microbiol.">
        <title>The Global Catalogue of Microorganisms (GCM) 10K type strain sequencing project: providing services to taxonomists for standard genome sequencing and annotation.</title>
        <authorList>
            <consortium name="The Broad Institute Genomics Platform"/>
            <consortium name="The Broad Institute Genome Sequencing Center for Infectious Disease"/>
            <person name="Wu L."/>
            <person name="Ma J."/>
        </authorList>
    </citation>
    <scope>NUCLEOTIDE SEQUENCE [LARGE SCALE GENOMIC DNA]</scope>
    <source>
        <strain evidence="3">JCM 32226</strain>
    </source>
</reference>
<dbReference type="PANTHER" id="PTHR33747:SF1">
    <property type="entry name" value="ADENYLATE CYCLASE-ASSOCIATED CAP C-TERMINAL DOMAIN-CONTAINING PROTEIN"/>
    <property type="match status" value="1"/>
</dbReference>
<comment type="caution">
    <text evidence="2">The sequence shown here is derived from an EMBL/GenBank/DDBJ whole genome shotgun (WGS) entry which is preliminary data.</text>
</comment>
<feature type="domain" description="YchJ-like middle NTF2-like" evidence="1">
    <location>
        <begin position="1"/>
        <end position="93"/>
    </location>
</feature>
<evidence type="ECO:0000259" key="1">
    <source>
        <dbReference type="Pfam" id="PF17775"/>
    </source>
</evidence>
<evidence type="ECO:0000313" key="3">
    <source>
        <dbReference type="Proteomes" id="UP001501321"/>
    </source>
</evidence>
<dbReference type="Pfam" id="PF17775">
    <property type="entry name" value="YchJ_M-like"/>
    <property type="match status" value="1"/>
</dbReference>
<accession>A0ABP8Q0S4</accession>
<dbReference type="PANTHER" id="PTHR33747">
    <property type="entry name" value="UPF0225 PROTEIN SCO1677"/>
    <property type="match status" value="1"/>
</dbReference>
<dbReference type="EMBL" id="BAABFC010000006">
    <property type="protein sequence ID" value="GAA4495431.1"/>
    <property type="molecule type" value="Genomic_DNA"/>
</dbReference>
<dbReference type="Pfam" id="PF02810">
    <property type="entry name" value="SEC-C"/>
    <property type="match status" value="1"/>
</dbReference>
<proteinExistence type="predicted"/>
<dbReference type="InterPro" id="IPR032710">
    <property type="entry name" value="NTF2-like_dom_sf"/>
</dbReference>
<gene>
    <name evidence="2" type="ORF">GCM10023095_08600</name>
</gene>